<protein>
    <submittedName>
        <fullName evidence="1">Uncharacterized protein</fullName>
    </submittedName>
</protein>
<sequence length="139" mass="15705">MQHTGYQSKINKPPGLPLQHPHPLPLLQRLNHLQTKRSQSLFDVGWMERSEFDRLCELGVVVNRNSWRVPGSERCWSVWLPSLSARALEGFNVKTFLEAMKRPLECSVLIVVEMASGVCLLASRDNKMYAVCCSVSPGI</sequence>
<dbReference type="PhylomeDB" id="A0A0K6S926"/>
<organism evidence="1">
    <name type="scientific">Chromera velia CCMP2878</name>
    <dbReference type="NCBI Taxonomy" id="1169474"/>
    <lineage>
        <taxon>Eukaryota</taxon>
        <taxon>Sar</taxon>
        <taxon>Alveolata</taxon>
        <taxon>Colpodellida</taxon>
        <taxon>Chromeraceae</taxon>
        <taxon>Chromera</taxon>
    </lineage>
</organism>
<reference evidence="1" key="1">
    <citation type="submission" date="2014-11" db="EMBL/GenBank/DDBJ databases">
        <title>Molecular phylogeny of cliff fern family Woodsiaceae with morphological implications.</title>
        <authorList>
            <person name="Shao Y.-Z."/>
            <person name="Wei R."/>
            <person name="Zhang X.-C."/>
        </authorList>
    </citation>
    <scope>NUCLEOTIDE SEQUENCE</scope>
</reference>
<dbReference type="VEuPathDB" id="CryptoDB:Cvel_6843"/>
<dbReference type="EMBL" id="CDMZ01002693">
    <property type="protein sequence ID" value="CUC10111.1"/>
    <property type="molecule type" value="Genomic_DNA"/>
</dbReference>
<gene>
    <name evidence="1" type="ORF">Cvel_6843.t1</name>
</gene>
<accession>A0A0K6S926</accession>
<name>A0A0K6S926_9ALVE</name>
<evidence type="ECO:0000313" key="1">
    <source>
        <dbReference type="EMBL" id="CUC10111.1"/>
    </source>
</evidence>
<proteinExistence type="predicted"/>
<dbReference type="AlphaFoldDB" id="A0A0K6S926"/>